<keyword evidence="6" id="KW-1185">Reference proteome</keyword>
<name>A0ABR1RXV7_9PEZI</name>
<keyword evidence="1" id="KW-0862">Zinc</keyword>
<feature type="region of interest" description="Disordered" evidence="2">
    <location>
        <begin position="644"/>
        <end position="678"/>
    </location>
</feature>
<evidence type="ECO:0000259" key="4">
    <source>
        <dbReference type="PROSITE" id="PS50157"/>
    </source>
</evidence>
<keyword evidence="1" id="KW-0863">Zinc-finger</keyword>
<dbReference type="SMART" id="SM00355">
    <property type="entry name" value="ZnF_C2H2"/>
    <property type="match status" value="2"/>
</dbReference>
<accession>A0ABR1RXV7</accession>
<reference evidence="5 6" key="1">
    <citation type="submission" date="2023-01" db="EMBL/GenBank/DDBJ databases">
        <title>Analysis of 21 Apiospora genomes using comparative genomics revels a genus with tremendous synthesis potential of carbohydrate active enzymes and secondary metabolites.</title>
        <authorList>
            <person name="Sorensen T."/>
        </authorList>
    </citation>
    <scope>NUCLEOTIDE SEQUENCE [LARGE SCALE GENOMIC DNA]</scope>
    <source>
        <strain evidence="5 6">CBS 33761</strain>
    </source>
</reference>
<protein>
    <recommendedName>
        <fullName evidence="4">C2H2-type domain-containing protein</fullName>
    </recommendedName>
</protein>
<proteinExistence type="predicted"/>
<dbReference type="SUPFAM" id="SSF48403">
    <property type="entry name" value="Ankyrin repeat"/>
    <property type="match status" value="1"/>
</dbReference>
<dbReference type="Gene3D" id="3.30.160.60">
    <property type="entry name" value="Classic Zinc Finger"/>
    <property type="match status" value="1"/>
</dbReference>
<dbReference type="InterPro" id="IPR013087">
    <property type="entry name" value="Znf_C2H2_type"/>
</dbReference>
<keyword evidence="3" id="KW-1133">Transmembrane helix</keyword>
<evidence type="ECO:0000256" key="3">
    <source>
        <dbReference type="SAM" id="Phobius"/>
    </source>
</evidence>
<feature type="region of interest" description="Disordered" evidence="2">
    <location>
        <begin position="387"/>
        <end position="410"/>
    </location>
</feature>
<evidence type="ECO:0000313" key="6">
    <source>
        <dbReference type="Proteomes" id="UP001444661"/>
    </source>
</evidence>
<comment type="caution">
    <text evidence="5">The sequence shown here is derived from an EMBL/GenBank/DDBJ whole genome shotgun (WGS) entry which is preliminary data.</text>
</comment>
<keyword evidence="3" id="KW-0472">Membrane</keyword>
<dbReference type="Gene3D" id="1.25.40.20">
    <property type="entry name" value="Ankyrin repeat-containing domain"/>
    <property type="match status" value="1"/>
</dbReference>
<organism evidence="5 6">
    <name type="scientific">Apiospora rasikravindrae</name>
    <dbReference type="NCBI Taxonomy" id="990691"/>
    <lineage>
        <taxon>Eukaryota</taxon>
        <taxon>Fungi</taxon>
        <taxon>Dikarya</taxon>
        <taxon>Ascomycota</taxon>
        <taxon>Pezizomycotina</taxon>
        <taxon>Sordariomycetes</taxon>
        <taxon>Xylariomycetidae</taxon>
        <taxon>Amphisphaeriales</taxon>
        <taxon>Apiosporaceae</taxon>
        <taxon>Apiospora</taxon>
    </lineage>
</organism>
<dbReference type="PROSITE" id="PS50157">
    <property type="entry name" value="ZINC_FINGER_C2H2_2"/>
    <property type="match status" value="1"/>
</dbReference>
<dbReference type="EMBL" id="JAQQWK010000012">
    <property type="protein sequence ID" value="KAK8022693.1"/>
    <property type="molecule type" value="Genomic_DNA"/>
</dbReference>
<dbReference type="PROSITE" id="PS00028">
    <property type="entry name" value="ZINC_FINGER_C2H2_1"/>
    <property type="match status" value="1"/>
</dbReference>
<evidence type="ECO:0000256" key="1">
    <source>
        <dbReference type="PROSITE-ProRule" id="PRU00042"/>
    </source>
</evidence>
<keyword evidence="1" id="KW-0479">Metal-binding</keyword>
<sequence length="688" mass="76586">MAISNSSAATTGATVACVPEAISNSSIPGTDRAIQRSTRKFDYNVCENHASTMQSLVQQGSLDLPKLLEECASPLARNRLLRIVEVGNLVALAVERGQTCILQDLLQAGVTADGYDESPRQMKESGIFRSPLCIALWRNQTDIVRVLLKYGASFGLAKKLFHDAGMSDMAERLSTVALGYYLTWTHDMERITELRFRFNREYNRISPGIRRFAPVDTRWDHTPDSVFNELEIALASTCAEDAWDESLEILQKACRGVLPRTANKALIFIVLLKTMASSIDEAQGSRLEHDLLPDLNRWSTIPDWHPAEQAALVTAVLGIWEVDIRLQTPGSKVDMTDARARKVFSNMLQQFQDMANILVERSHDAFTDPNPYVQSAVTIREARFCQNSAEDSNHQEGSDPELARPTEPPDRKLGTLPAAVYLVMAGVGFTVIFASLILFCAALEGYNKHWRWRHEVAASIVAGDNPVARGSTHGYIAAQIIERTYLLLALLLGFLVTKPPDNVAIATRTLLCDTEDPGSHMTEYVPLFPPDVHEYLYRLAETPNRTPTGVASQPSSALEDPNPGYECRYCFYTCSELGRLNRHTKEQHEKVRYPCSAPSCKKSFTRKDYREKHERKQHGGFASQPPSLPAAYRHLPVVGRVASMAASRRQVNKRPRKGPADDTPMVPPRDGDSDPDGDVVVFRFPCDG</sequence>
<evidence type="ECO:0000313" key="5">
    <source>
        <dbReference type="EMBL" id="KAK8022693.1"/>
    </source>
</evidence>
<evidence type="ECO:0000256" key="2">
    <source>
        <dbReference type="SAM" id="MobiDB-lite"/>
    </source>
</evidence>
<gene>
    <name evidence="5" type="ORF">PG993_013460</name>
</gene>
<feature type="transmembrane region" description="Helical" evidence="3">
    <location>
        <begin position="418"/>
        <end position="443"/>
    </location>
</feature>
<dbReference type="InterPro" id="IPR036770">
    <property type="entry name" value="Ankyrin_rpt-contain_sf"/>
</dbReference>
<feature type="domain" description="C2H2-type" evidence="4">
    <location>
        <begin position="593"/>
        <end position="623"/>
    </location>
</feature>
<feature type="compositionally biased region" description="Basic and acidic residues" evidence="2">
    <location>
        <begin position="391"/>
        <end position="410"/>
    </location>
</feature>
<dbReference type="Proteomes" id="UP001444661">
    <property type="component" value="Unassembled WGS sequence"/>
</dbReference>
<keyword evidence="3" id="KW-0812">Transmembrane</keyword>